<evidence type="ECO:0000313" key="2">
    <source>
        <dbReference type="EMBL" id="SEG83192.1"/>
    </source>
</evidence>
<feature type="compositionally biased region" description="Gly residues" evidence="1">
    <location>
        <begin position="60"/>
        <end position="74"/>
    </location>
</feature>
<proteinExistence type="predicted"/>
<accession>A0A1H6DDP6</accession>
<protein>
    <submittedName>
        <fullName evidence="2">Uncharacterized protein</fullName>
    </submittedName>
</protein>
<keyword evidence="3" id="KW-1185">Reference proteome</keyword>
<evidence type="ECO:0000256" key="1">
    <source>
        <dbReference type="SAM" id="MobiDB-lite"/>
    </source>
</evidence>
<reference evidence="2 3" key="1">
    <citation type="submission" date="2016-10" db="EMBL/GenBank/DDBJ databases">
        <authorList>
            <person name="de Groot N.N."/>
        </authorList>
    </citation>
    <scope>NUCLEOTIDE SEQUENCE [LARGE SCALE GENOMIC DNA]</scope>
    <source>
        <strain evidence="2 3">CGMCC 4.2023</strain>
    </source>
</reference>
<feature type="compositionally biased region" description="Low complexity" evidence="1">
    <location>
        <begin position="33"/>
        <end position="42"/>
    </location>
</feature>
<sequence>MIAEELPLFTANRDEYKGLDGLLPSYPSPGPPSSTTGSVCSPHRIRTMHSGTTRSTAGANGSGPEGTSGSGTYR</sequence>
<dbReference type="EMBL" id="FNVU01000014">
    <property type="protein sequence ID" value="SEG83192.1"/>
    <property type="molecule type" value="Genomic_DNA"/>
</dbReference>
<feature type="compositionally biased region" description="Polar residues" evidence="1">
    <location>
        <begin position="49"/>
        <end position="59"/>
    </location>
</feature>
<organism evidence="2 3">
    <name type="scientific">Actinacidiphila yanglinensis</name>
    <dbReference type="NCBI Taxonomy" id="310779"/>
    <lineage>
        <taxon>Bacteria</taxon>
        <taxon>Bacillati</taxon>
        <taxon>Actinomycetota</taxon>
        <taxon>Actinomycetes</taxon>
        <taxon>Kitasatosporales</taxon>
        <taxon>Streptomycetaceae</taxon>
        <taxon>Actinacidiphila</taxon>
    </lineage>
</organism>
<dbReference type="Proteomes" id="UP000236754">
    <property type="component" value="Unassembled WGS sequence"/>
</dbReference>
<feature type="region of interest" description="Disordered" evidence="1">
    <location>
        <begin position="20"/>
        <end position="74"/>
    </location>
</feature>
<name>A0A1H6DDP6_9ACTN</name>
<dbReference type="AlphaFoldDB" id="A0A1H6DDP6"/>
<gene>
    <name evidence="2" type="ORF">SAMN05216223_11417</name>
</gene>
<evidence type="ECO:0000313" key="3">
    <source>
        <dbReference type="Proteomes" id="UP000236754"/>
    </source>
</evidence>